<dbReference type="SUPFAM" id="SSF56281">
    <property type="entry name" value="Metallo-hydrolase/oxidoreductase"/>
    <property type="match status" value="1"/>
</dbReference>
<comment type="caution">
    <text evidence="1">The sequence shown here is derived from an EMBL/GenBank/DDBJ whole genome shotgun (WGS) entry which is preliminary data.</text>
</comment>
<accession>A0ABW8SHH5</accession>
<keyword evidence="2" id="KW-1185">Reference proteome</keyword>
<dbReference type="InterPro" id="IPR036866">
    <property type="entry name" value="RibonucZ/Hydroxyglut_hydro"/>
</dbReference>
<dbReference type="RefSeq" id="WP_406791599.1">
    <property type="nucleotide sequence ID" value="NZ_JBJHZX010000009.1"/>
</dbReference>
<evidence type="ECO:0000313" key="2">
    <source>
        <dbReference type="Proteomes" id="UP001623660"/>
    </source>
</evidence>
<dbReference type="PANTHER" id="PTHR42967">
    <property type="entry name" value="METAL DEPENDENT HYDROLASE"/>
    <property type="match status" value="1"/>
</dbReference>
<protein>
    <submittedName>
        <fullName evidence="1">MBL fold metallo-hydrolase</fullName>
    </submittedName>
</protein>
<name>A0ABW8SHH5_9CLOT</name>
<reference evidence="1 2" key="1">
    <citation type="submission" date="2024-11" db="EMBL/GenBank/DDBJ databases">
        <authorList>
            <person name="Heng Y.C."/>
            <person name="Lim A.C.H."/>
            <person name="Lee J.K.Y."/>
            <person name="Kittelmann S."/>
        </authorList>
    </citation>
    <scope>NUCLEOTIDE SEQUENCE [LARGE SCALE GENOMIC DNA]</scope>
    <source>
        <strain evidence="1 2">WILCCON 0269</strain>
    </source>
</reference>
<organism evidence="1 2">
    <name type="scientific">Candidatus Clostridium eludens</name>
    <dbReference type="NCBI Taxonomy" id="3381663"/>
    <lineage>
        <taxon>Bacteria</taxon>
        <taxon>Bacillati</taxon>
        <taxon>Bacillota</taxon>
        <taxon>Clostridia</taxon>
        <taxon>Eubacteriales</taxon>
        <taxon>Clostridiaceae</taxon>
        <taxon>Clostridium</taxon>
    </lineage>
</organism>
<evidence type="ECO:0000313" key="1">
    <source>
        <dbReference type="EMBL" id="MFL0195477.1"/>
    </source>
</evidence>
<dbReference type="PANTHER" id="PTHR42967:SF1">
    <property type="entry name" value="MBL FOLD METALLO-HYDROLASE"/>
    <property type="match status" value="1"/>
</dbReference>
<proteinExistence type="predicted"/>
<dbReference type="Pfam" id="PF13483">
    <property type="entry name" value="Lactamase_B_3"/>
    <property type="match status" value="1"/>
</dbReference>
<dbReference type="EMBL" id="JBJHZX010000009">
    <property type="protein sequence ID" value="MFL0195477.1"/>
    <property type="molecule type" value="Genomic_DNA"/>
</dbReference>
<gene>
    <name evidence="1" type="ORF">ACJDU8_07850</name>
</gene>
<dbReference type="Gene3D" id="3.60.15.10">
    <property type="entry name" value="Ribonuclease Z/Hydroxyacylglutathione hydrolase-like"/>
    <property type="match status" value="1"/>
</dbReference>
<dbReference type="Proteomes" id="UP001623660">
    <property type="component" value="Unassembled WGS sequence"/>
</dbReference>
<sequence>MKNYNIKIYYLYHSSFAVETLNHFLIFDYYKDSLNSCKHTLENGLISKDIIKDKKNILVFSSHSHPDHFNPIILKWQESNPNIKYIFSSDIQITNSKKNYYSLSPYENINLNNVYIKAYGSTDIGVSFFIKIDGVSIFHAGDLNLWYWKEDSKEEQKTAKENFEKEISTLKDETIDFAFFPLDPRLGEYYSSGGEYFINELKPKFFIPMHFWDKYSITKDFAELTKNNSSRSLVITHKGQLFEF</sequence>